<proteinExistence type="predicted"/>
<keyword evidence="3" id="KW-1185">Reference proteome</keyword>
<protein>
    <submittedName>
        <fullName evidence="2">DsbA family protein</fullName>
    </submittedName>
</protein>
<name>A0AAE4JWA0_9CYAN</name>
<dbReference type="GO" id="GO:0016491">
    <property type="term" value="F:oxidoreductase activity"/>
    <property type="evidence" value="ECO:0007669"/>
    <property type="project" value="InterPro"/>
</dbReference>
<comment type="caution">
    <text evidence="2">The sequence shown here is derived from an EMBL/GenBank/DDBJ whole genome shotgun (WGS) entry which is preliminary data.</text>
</comment>
<reference evidence="3" key="1">
    <citation type="submission" date="2023-07" db="EMBL/GenBank/DDBJ databases">
        <authorList>
            <person name="Luz R."/>
            <person name="Cordeiro R."/>
            <person name="Fonseca A."/>
            <person name="Goncalves V."/>
        </authorList>
    </citation>
    <scope>NUCLEOTIDE SEQUENCE [LARGE SCALE GENOMIC DNA]</scope>
    <source>
        <strain evidence="3">BACA0444</strain>
    </source>
</reference>
<dbReference type="PANTHER" id="PTHR13887:SF41">
    <property type="entry name" value="THIOREDOXIN SUPERFAMILY PROTEIN"/>
    <property type="match status" value="1"/>
</dbReference>
<dbReference type="Proteomes" id="UP001268256">
    <property type="component" value="Unassembled WGS sequence"/>
</dbReference>
<feature type="domain" description="DSBA-like thioredoxin" evidence="1">
    <location>
        <begin position="7"/>
        <end position="209"/>
    </location>
</feature>
<dbReference type="Pfam" id="PF01323">
    <property type="entry name" value="DSBA"/>
    <property type="match status" value="1"/>
</dbReference>
<organism evidence="2 3">
    <name type="scientific">Pseudocalidococcus azoricus BACA0444</name>
    <dbReference type="NCBI Taxonomy" id="2918990"/>
    <lineage>
        <taxon>Bacteria</taxon>
        <taxon>Bacillati</taxon>
        <taxon>Cyanobacteriota</taxon>
        <taxon>Cyanophyceae</taxon>
        <taxon>Acaryochloridales</taxon>
        <taxon>Thermosynechococcaceae</taxon>
        <taxon>Pseudocalidococcus</taxon>
        <taxon>Pseudocalidococcus azoricus</taxon>
    </lineage>
</organism>
<dbReference type="SUPFAM" id="SSF52833">
    <property type="entry name" value="Thioredoxin-like"/>
    <property type="match status" value="1"/>
</dbReference>
<dbReference type="InterPro" id="IPR001853">
    <property type="entry name" value="DSBA-like_thioredoxin_dom"/>
</dbReference>
<dbReference type="RefSeq" id="WP_322878386.1">
    <property type="nucleotide sequence ID" value="NZ_JAVMIP010000009.1"/>
</dbReference>
<evidence type="ECO:0000259" key="1">
    <source>
        <dbReference type="Pfam" id="PF01323"/>
    </source>
</evidence>
<dbReference type="AlphaFoldDB" id="A0AAE4JWA0"/>
<dbReference type="Gene3D" id="3.40.30.10">
    <property type="entry name" value="Glutaredoxin"/>
    <property type="match status" value="1"/>
</dbReference>
<gene>
    <name evidence="2" type="ORF">RIF25_09990</name>
</gene>
<dbReference type="PANTHER" id="PTHR13887">
    <property type="entry name" value="GLUTATHIONE S-TRANSFERASE KAPPA"/>
    <property type="match status" value="1"/>
</dbReference>
<accession>A0AAE4JWA0</accession>
<dbReference type="EMBL" id="JAVMIP010000009">
    <property type="protein sequence ID" value="MDS3861135.1"/>
    <property type="molecule type" value="Genomic_DNA"/>
</dbReference>
<sequence length="226" mass="25553">MTEPIRIAHFSDILCIWAYIGQIRLTQLQETFPTQVVFDYHFVEIFGNTQEKLTKRWQARGGLAAYNQHVLSVAAKFDHIQVHPEIWTKDIPPSSTACHLFLHAIKLLEQNALIDSAKNLYAQAIWRCREAFFIDLANISQRSVLLAIAEDLKLPIAAIESEINSGAAFAQLVENLDRVKDYGVSVSPTLIFNEGRQRLSGNVGYRVIQANVQELLHNPPGELSWC</sequence>
<dbReference type="InterPro" id="IPR036249">
    <property type="entry name" value="Thioredoxin-like_sf"/>
</dbReference>
<evidence type="ECO:0000313" key="2">
    <source>
        <dbReference type="EMBL" id="MDS3861135.1"/>
    </source>
</evidence>
<evidence type="ECO:0000313" key="3">
    <source>
        <dbReference type="Proteomes" id="UP001268256"/>
    </source>
</evidence>